<sequence>MQVLQVQLEVGPDPAEVGRARRWARSRLLGSGIGADEPLAETLILLISELVTNAVVHTGCPAVLRMLVPSAAQGVDHGTVRLEVADVSDCPPRQRHADRDETGGRGLELVDGLADRWGWQPEGAGKQIWCEIDRSALPGTSVPPQAAAALT</sequence>
<keyword evidence="1" id="KW-0723">Serine/threonine-protein kinase</keyword>
<organism evidence="3 4">
    <name type="scientific">Actinacidiphila oryziradicis</name>
    <dbReference type="NCBI Taxonomy" id="2571141"/>
    <lineage>
        <taxon>Bacteria</taxon>
        <taxon>Bacillati</taxon>
        <taxon>Actinomycetota</taxon>
        <taxon>Actinomycetes</taxon>
        <taxon>Kitasatosporales</taxon>
        <taxon>Streptomycetaceae</taxon>
        <taxon>Actinacidiphila</taxon>
    </lineage>
</organism>
<evidence type="ECO:0000313" key="3">
    <source>
        <dbReference type="EMBL" id="TKA09924.1"/>
    </source>
</evidence>
<dbReference type="InterPro" id="IPR003594">
    <property type="entry name" value="HATPase_dom"/>
</dbReference>
<dbReference type="GO" id="GO:0004674">
    <property type="term" value="F:protein serine/threonine kinase activity"/>
    <property type="evidence" value="ECO:0007669"/>
    <property type="project" value="UniProtKB-KW"/>
</dbReference>
<comment type="caution">
    <text evidence="3">The sequence shown here is derived from an EMBL/GenBank/DDBJ whole genome shotgun (WGS) entry which is preliminary data.</text>
</comment>
<evidence type="ECO:0000256" key="1">
    <source>
        <dbReference type="ARBA" id="ARBA00022527"/>
    </source>
</evidence>
<dbReference type="AlphaFoldDB" id="A0A4U0SJI0"/>
<keyword evidence="3" id="KW-0547">Nucleotide-binding</keyword>
<accession>A0A4U0SJI0</accession>
<feature type="domain" description="Histidine kinase/HSP90-like ATPase" evidence="2">
    <location>
        <begin position="12"/>
        <end position="129"/>
    </location>
</feature>
<reference evidence="3 4" key="1">
    <citation type="submission" date="2019-04" db="EMBL/GenBank/DDBJ databases">
        <title>Streptomyces oryziradicis sp. nov., a novel actinomycete isolated from rhizosphere soil of rice (Oryza sativa L.).</title>
        <authorList>
            <person name="Li C."/>
        </authorList>
    </citation>
    <scope>NUCLEOTIDE SEQUENCE [LARGE SCALE GENOMIC DNA]</scope>
    <source>
        <strain evidence="3 4">NEAU-C40</strain>
    </source>
</reference>
<dbReference type="InterPro" id="IPR036890">
    <property type="entry name" value="HATPase_C_sf"/>
</dbReference>
<dbReference type="RefSeq" id="WP_136725258.1">
    <property type="nucleotide sequence ID" value="NZ_JAOPYF010000547.1"/>
</dbReference>
<dbReference type="CDD" id="cd16936">
    <property type="entry name" value="HATPase_RsbW-like"/>
    <property type="match status" value="1"/>
</dbReference>
<dbReference type="Pfam" id="PF13581">
    <property type="entry name" value="HATPase_c_2"/>
    <property type="match status" value="1"/>
</dbReference>
<dbReference type="EMBL" id="SUMC01000018">
    <property type="protein sequence ID" value="TKA09924.1"/>
    <property type="molecule type" value="Genomic_DNA"/>
</dbReference>
<dbReference type="Proteomes" id="UP000305778">
    <property type="component" value="Unassembled WGS sequence"/>
</dbReference>
<keyword evidence="1" id="KW-0808">Transferase</keyword>
<dbReference type="OrthoDB" id="4828148at2"/>
<dbReference type="Gene3D" id="3.30.565.10">
    <property type="entry name" value="Histidine kinase-like ATPase, C-terminal domain"/>
    <property type="match status" value="1"/>
</dbReference>
<evidence type="ECO:0000313" key="4">
    <source>
        <dbReference type="Proteomes" id="UP000305778"/>
    </source>
</evidence>
<evidence type="ECO:0000259" key="2">
    <source>
        <dbReference type="Pfam" id="PF13581"/>
    </source>
</evidence>
<keyword evidence="3" id="KW-0067">ATP-binding</keyword>
<gene>
    <name evidence="3" type="ORF">FCI23_19825</name>
</gene>
<keyword evidence="4" id="KW-1185">Reference proteome</keyword>
<dbReference type="InterPro" id="IPR050267">
    <property type="entry name" value="Anti-sigma-factor_SerPK"/>
</dbReference>
<dbReference type="GO" id="GO:0005524">
    <property type="term" value="F:ATP binding"/>
    <property type="evidence" value="ECO:0007669"/>
    <property type="project" value="UniProtKB-KW"/>
</dbReference>
<dbReference type="PANTHER" id="PTHR35526:SF3">
    <property type="entry name" value="ANTI-SIGMA-F FACTOR RSBW"/>
    <property type="match status" value="1"/>
</dbReference>
<protein>
    <submittedName>
        <fullName evidence="3">ATP-binding protein</fullName>
    </submittedName>
</protein>
<dbReference type="PANTHER" id="PTHR35526">
    <property type="entry name" value="ANTI-SIGMA-F FACTOR RSBW-RELATED"/>
    <property type="match status" value="1"/>
</dbReference>
<proteinExistence type="predicted"/>
<name>A0A4U0SJI0_9ACTN</name>
<keyword evidence="1" id="KW-0418">Kinase</keyword>